<keyword evidence="2" id="KW-0645">Protease</keyword>
<evidence type="ECO:0000256" key="2">
    <source>
        <dbReference type="ARBA" id="ARBA00022670"/>
    </source>
</evidence>
<dbReference type="Pfam" id="PF00112">
    <property type="entry name" value="Peptidase_C1"/>
    <property type="match status" value="1"/>
</dbReference>
<evidence type="ECO:0000256" key="6">
    <source>
        <dbReference type="ARBA" id="ARBA00023157"/>
    </source>
</evidence>
<organism evidence="10">
    <name type="scientific">Lygus hesperus</name>
    <name type="common">Western plant bug</name>
    <dbReference type="NCBI Taxonomy" id="30085"/>
    <lineage>
        <taxon>Eukaryota</taxon>
        <taxon>Metazoa</taxon>
        <taxon>Ecdysozoa</taxon>
        <taxon>Arthropoda</taxon>
        <taxon>Hexapoda</taxon>
        <taxon>Insecta</taxon>
        <taxon>Pterygota</taxon>
        <taxon>Neoptera</taxon>
        <taxon>Paraneoptera</taxon>
        <taxon>Hemiptera</taxon>
        <taxon>Heteroptera</taxon>
        <taxon>Panheteroptera</taxon>
        <taxon>Cimicomorpha</taxon>
        <taxon>Miridae</taxon>
        <taxon>Mirini</taxon>
        <taxon>Lygus</taxon>
    </lineage>
</organism>
<evidence type="ECO:0000256" key="7">
    <source>
        <dbReference type="SAM" id="SignalP"/>
    </source>
</evidence>
<dbReference type="CDD" id="cd02248">
    <property type="entry name" value="Peptidase_C1A"/>
    <property type="match status" value="1"/>
</dbReference>
<feature type="domain" description="Cathepsin propeptide inhibitor" evidence="9">
    <location>
        <begin position="31"/>
        <end position="91"/>
    </location>
</feature>
<evidence type="ECO:0000256" key="5">
    <source>
        <dbReference type="ARBA" id="ARBA00023145"/>
    </source>
</evidence>
<sequence>DIRNMKTVLAFACLVAVGLALPLSDDNQAEWESYKAKYGKTYESNENEAARRTIYFMAKEKVMEHNARFEQGLVSYKLGLNSFADMHNGEFRKMMNGYRRGTPRNSVIVHVESNITLPASVDWRTKGAVTPIKNQGQCGACWAFSTTGSLEGQHALKKGKLVSLSEQNLVDCSGAEGNDGCDGGLMDDAFTYIKKNNGIDTEQSYPYTGEDGTCSFKKSNVAATVTGFVDVKSGSESGLQDASATVGPISVAIDASSWDFQLYESGVYDVSDCSTTELDHGVLVVGYGTDDGTPYWLVKNSWGTDWGINGYIQMSRNKQNQCGIATEASYPLV</sequence>
<dbReference type="AlphaFoldDB" id="A0A0A9YTH8"/>
<gene>
    <name evidence="10" type="primary">CATL_9</name>
    <name evidence="10" type="ORF">CM83_78801</name>
</gene>
<dbReference type="InterPro" id="IPR039417">
    <property type="entry name" value="Peptidase_C1A_papain-like"/>
</dbReference>
<protein>
    <submittedName>
        <fullName evidence="10">Cathepsin L</fullName>
    </submittedName>
</protein>
<evidence type="ECO:0000256" key="3">
    <source>
        <dbReference type="ARBA" id="ARBA00022801"/>
    </source>
</evidence>
<dbReference type="EMBL" id="GBHO01007267">
    <property type="protein sequence ID" value="JAG36337.1"/>
    <property type="molecule type" value="Transcribed_RNA"/>
</dbReference>
<dbReference type="FunFam" id="3.90.70.10:FF:000006">
    <property type="entry name" value="Cathepsin S"/>
    <property type="match status" value="1"/>
</dbReference>
<dbReference type="SUPFAM" id="SSF54001">
    <property type="entry name" value="Cysteine proteinases"/>
    <property type="match status" value="1"/>
</dbReference>
<name>A0A0A9YTH8_LYGHE</name>
<dbReference type="GO" id="GO:0008234">
    <property type="term" value="F:cysteine-type peptidase activity"/>
    <property type="evidence" value="ECO:0007669"/>
    <property type="project" value="UniProtKB-KW"/>
</dbReference>
<keyword evidence="4" id="KW-0788">Thiol protease</keyword>
<dbReference type="PRINTS" id="PR00705">
    <property type="entry name" value="PAPAIN"/>
</dbReference>
<evidence type="ECO:0000256" key="1">
    <source>
        <dbReference type="ARBA" id="ARBA00008455"/>
    </source>
</evidence>
<dbReference type="PROSITE" id="PS00639">
    <property type="entry name" value="THIOL_PROTEASE_HIS"/>
    <property type="match status" value="1"/>
</dbReference>
<dbReference type="SMART" id="SM00848">
    <property type="entry name" value="Inhibitor_I29"/>
    <property type="match status" value="1"/>
</dbReference>
<dbReference type="InterPro" id="IPR000169">
    <property type="entry name" value="Pept_cys_AS"/>
</dbReference>
<dbReference type="SMART" id="SM00645">
    <property type="entry name" value="Pept_C1"/>
    <property type="match status" value="1"/>
</dbReference>
<accession>A0A0A9YTH8</accession>
<keyword evidence="3" id="KW-0378">Hydrolase</keyword>
<keyword evidence="5" id="KW-0865">Zymogen</keyword>
<evidence type="ECO:0000259" key="8">
    <source>
        <dbReference type="SMART" id="SM00645"/>
    </source>
</evidence>
<feature type="domain" description="Peptidase C1A papain C-terminal" evidence="8">
    <location>
        <begin position="117"/>
        <end position="332"/>
    </location>
</feature>
<dbReference type="Pfam" id="PF08246">
    <property type="entry name" value="Inhibitor_I29"/>
    <property type="match status" value="1"/>
</dbReference>
<feature type="non-terminal residue" evidence="10">
    <location>
        <position position="1"/>
    </location>
</feature>
<comment type="similarity">
    <text evidence="1">Belongs to the peptidase C1 family.</text>
</comment>
<dbReference type="InterPro" id="IPR013201">
    <property type="entry name" value="Prot_inhib_I29"/>
</dbReference>
<evidence type="ECO:0000313" key="10">
    <source>
        <dbReference type="EMBL" id="JAG36337.1"/>
    </source>
</evidence>
<evidence type="ECO:0000256" key="4">
    <source>
        <dbReference type="ARBA" id="ARBA00022807"/>
    </source>
</evidence>
<dbReference type="InterPro" id="IPR025661">
    <property type="entry name" value="Pept_asp_AS"/>
</dbReference>
<keyword evidence="6" id="KW-1015">Disulfide bond</keyword>
<dbReference type="Gene3D" id="3.90.70.10">
    <property type="entry name" value="Cysteine proteinases"/>
    <property type="match status" value="1"/>
</dbReference>
<keyword evidence="7" id="KW-0732">Signal</keyword>
<dbReference type="PROSITE" id="PS00640">
    <property type="entry name" value="THIOL_PROTEASE_ASN"/>
    <property type="match status" value="1"/>
</dbReference>
<reference evidence="10" key="1">
    <citation type="journal article" date="2014" name="PLoS ONE">
        <title>Transcriptome-Based Identification of ABC Transporters in the Western Tarnished Plant Bug Lygus hesperus.</title>
        <authorList>
            <person name="Hull J.J."/>
            <person name="Chaney K."/>
            <person name="Geib S.M."/>
            <person name="Fabrick J.A."/>
            <person name="Brent C.S."/>
            <person name="Walsh D."/>
            <person name="Lavine L.C."/>
        </authorList>
    </citation>
    <scope>NUCLEOTIDE SEQUENCE</scope>
</reference>
<feature type="signal peptide" evidence="7">
    <location>
        <begin position="1"/>
        <end position="20"/>
    </location>
</feature>
<dbReference type="InterPro" id="IPR038765">
    <property type="entry name" value="Papain-like_cys_pep_sf"/>
</dbReference>
<feature type="chain" id="PRO_5018740165" evidence="7">
    <location>
        <begin position="21"/>
        <end position="333"/>
    </location>
</feature>
<dbReference type="GO" id="GO:0006508">
    <property type="term" value="P:proteolysis"/>
    <property type="evidence" value="ECO:0007669"/>
    <property type="project" value="UniProtKB-KW"/>
</dbReference>
<dbReference type="PANTHER" id="PTHR12411">
    <property type="entry name" value="CYSTEINE PROTEASE FAMILY C1-RELATED"/>
    <property type="match status" value="1"/>
</dbReference>
<dbReference type="PROSITE" id="PS00139">
    <property type="entry name" value="THIOL_PROTEASE_CYS"/>
    <property type="match status" value="1"/>
</dbReference>
<evidence type="ECO:0000259" key="9">
    <source>
        <dbReference type="SMART" id="SM00848"/>
    </source>
</evidence>
<dbReference type="InterPro" id="IPR025660">
    <property type="entry name" value="Pept_his_AS"/>
</dbReference>
<reference evidence="10" key="2">
    <citation type="submission" date="2014-07" db="EMBL/GenBank/DDBJ databases">
        <authorList>
            <person name="Hull J."/>
        </authorList>
    </citation>
    <scope>NUCLEOTIDE SEQUENCE</scope>
</reference>
<dbReference type="InterPro" id="IPR013128">
    <property type="entry name" value="Peptidase_C1A"/>
</dbReference>
<proteinExistence type="inferred from homology"/>
<dbReference type="InterPro" id="IPR000668">
    <property type="entry name" value="Peptidase_C1A_C"/>
</dbReference>